<proteinExistence type="predicted"/>
<sequence>MARLLEHLFATGPVPVAFPRRADPVAADVPVRFRPRLIAQLLQDNETLRALIRSLLDVCRGRDEDACINGLREVAAAFRHLSLVKATQLYPYLRWGLENDRFAARQFNAVQAEVLRAVRRVESIFEEYLDGPWLVEQRQRFLTDVVKAARLLAGALKHEEAGVFPLYLPPGQYRHVRNSVA</sequence>
<keyword evidence="2" id="KW-1185">Reference proteome</keyword>
<organism evidence="1 2">
    <name type="scientific">Dokdonella ginsengisoli</name>
    <dbReference type="NCBI Taxonomy" id="363846"/>
    <lineage>
        <taxon>Bacteria</taxon>
        <taxon>Pseudomonadati</taxon>
        <taxon>Pseudomonadota</taxon>
        <taxon>Gammaproteobacteria</taxon>
        <taxon>Lysobacterales</taxon>
        <taxon>Rhodanobacteraceae</taxon>
        <taxon>Dokdonella</taxon>
    </lineage>
</organism>
<gene>
    <name evidence="1" type="ORF">ACFO6Q_05040</name>
</gene>
<accession>A0ABV9QSS9</accession>
<protein>
    <submittedName>
        <fullName evidence="1">Uncharacterized protein</fullName>
    </submittedName>
</protein>
<dbReference type="EMBL" id="JBHSHD010000005">
    <property type="protein sequence ID" value="MFC4819674.1"/>
    <property type="molecule type" value="Genomic_DNA"/>
</dbReference>
<dbReference type="RefSeq" id="WP_380019468.1">
    <property type="nucleotide sequence ID" value="NZ_JBHSHD010000005.1"/>
</dbReference>
<evidence type="ECO:0000313" key="1">
    <source>
        <dbReference type="EMBL" id="MFC4819674.1"/>
    </source>
</evidence>
<name>A0ABV9QSS9_9GAMM</name>
<reference evidence="2" key="1">
    <citation type="journal article" date="2019" name="Int. J. Syst. Evol. Microbiol.">
        <title>The Global Catalogue of Microorganisms (GCM) 10K type strain sequencing project: providing services to taxonomists for standard genome sequencing and annotation.</title>
        <authorList>
            <consortium name="The Broad Institute Genomics Platform"/>
            <consortium name="The Broad Institute Genome Sequencing Center for Infectious Disease"/>
            <person name="Wu L."/>
            <person name="Ma J."/>
        </authorList>
    </citation>
    <scope>NUCLEOTIDE SEQUENCE [LARGE SCALE GENOMIC DNA]</scope>
    <source>
        <strain evidence="2">CCUG 30340</strain>
    </source>
</reference>
<dbReference type="Proteomes" id="UP001595886">
    <property type="component" value="Unassembled WGS sequence"/>
</dbReference>
<comment type="caution">
    <text evidence="1">The sequence shown here is derived from an EMBL/GenBank/DDBJ whole genome shotgun (WGS) entry which is preliminary data.</text>
</comment>
<evidence type="ECO:0000313" key="2">
    <source>
        <dbReference type="Proteomes" id="UP001595886"/>
    </source>
</evidence>